<dbReference type="KEGG" id="bbac:EP01_09275"/>
<proteinExistence type="predicted"/>
<sequence length="65" mass="7248">MQAWQVLLKKSVITVEEEMFGGNNFPSAKVRKKASSKVGRRESLSIGKKQTTIDTGFEGFKTRGE</sequence>
<dbReference type="Proteomes" id="UP000197003">
    <property type="component" value="Chromosome"/>
</dbReference>
<evidence type="ECO:0000313" key="2">
    <source>
        <dbReference type="Proteomes" id="UP000197003"/>
    </source>
</evidence>
<accession>A0A1Z3N6T8</accession>
<dbReference type="AlphaFoldDB" id="A0A1Z3N6T8"/>
<reference evidence="1 2" key="1">
    <citation type="submission" date="2017-04" db="EMBL/GenBank/DDBJ databases">
        <title>Whole genome sequence of Bdellovibrio bacteriovorus strain SSB218315.</title>
        <authorList>
            <person name="Oyedara O."/>
            <person name="Rodriguez-Perez M.A."/>
        </authorList>
    </citation>
    <scope>NUCLEOTIDE SEQUENCE [LARGE SCALE GENOMIC DNA]</scope>
    <source>
        <strain evidence="1 2">SSB218315</strain>
    </source>
</reference>
<dbReference type="RefSeq" id="WP_011165027.1">
    <property type="nucleotide sequence ID" value="NZ_JBLUNS010000001.1"/>
</dbReference>
<evidence type="ECO:0000313" key="1">
    <source>
        <dbReference type="EMBL" id="ASD63178.1"/>
    </source>
</evidence>
<protein>
    <submittedName>
        <fullName evidence="1">Uncharacterized protein</fullName>
    </submittedName>
</protein>
<name>A0A1Z3N6T8_BDEBC</name>
<dbReference type="EMBL" id="CP020946">
    <property type="protein sequence ID" value="ASD63178.1"/>
    <property type="molecule type" value="Genomic_DNA"/>
</dbReference>
<gene>
    <name evidence="1" type="ORF">B9G79_06155</name>
</gene>
<organism evidence="1 2">
    <name type="scientific">Bdellovibrio bacteriovorus</name>
    <dbReference type="NCBI Taxonomy" id="959"/>
    <lineage>
        <taxon>Bacteria</taxon>
        <taxon>Pseudomonadati</taxon>
        <taxon>Bdellovibrionota</taxon>
        <taxon>Bdellovibrionia</taxon>
        <taxon>Bdellovibrionales</taxon>
        <taxon>Pseudobdellovibrionaceae</taxon>
        <taxon>Bdellovibrio</taxon>
    </lineage>
</organism>